<name>A0A419W8T3_9BACT</name>
<dbReference type="SUPFAM" id="SSF103088">
    <property type="entry name" value="OmpA-like"/>
    <property type="match status" value="1"/>
</dbReference>
<dbReference type="InterPro" id="IPR011042">
    <property type="entry name" value="6-blade_b-propeller_TolB-like"/>
</dbReference>
<dbReference type="InterPro" id="IPR006664">
    <property type="entry name" value="OMP_bac"/>
</dbReference>
<evidence type="ECO:0000256" key="1">
    <source>
        <dbReference type="ARBA" id="ARBA00004442"/>
    </source>
</evidence>
<dbReference type="Pfam" id="PF00691">
    <property type="entry name" value="OmpA"/>
    <property type="match status" value="1"/>
</dbReference>
<protein>
    <submittedName>
        <fullName evidence="6">Outer membrane protein OmpA-like peptidoglycan-associated protein</fullName>
    </submittedName>
</protein>
<dbReference type="EMBL" id="RAPN01000001">
    <property type="protein sequence ID" value="RKD91850.1"/>
    <property type="molecule type" value="Genomic_DNA"/>
</dbReference>
<evidence type="ECO:0000256" key="3">
    <source>
        <dbReference type="ARBA" id="ARBA00023237"/>
    </source>
</evidence>
<gene>
    <name evidence="6" type="ORF">BC643_2218</name>
</gene>
<keyword evidence="3" id="KW-0998">Cell outer membrane</keyword>
<dbReference type="PANTHER" id="PTHR30329">
    <property type="entry name" value="STATOR ELEMENT OF FLAGELLAR MOTOR COMPLEX"/>
    <property type="match status" value="1"/>
</dbReference>
<dbReference type="CDD" id="cd07185">
    <property type="entry name" value="OmpA_C-like"/>
    <property type="match status" value="1"/>
</dbReference>
<dbReference type="InterPro" id="IPR006665">
    <property type="entry name" value="OmpA-like"/>
</dbReference>
<dbReference type="InterPro" id="IPR011659">
    <property type="entry name" value="WD40"/>
</dbReference>
<feature type="domain" description="OmpA-like" evidence="5">
    <location>
        <begin position="534"/>
        <end position="656"/>
    </location>
</feature>
<evidence type="ECO:0000313" key="7">
    <source>
        <dbReference type="Proteomes" id="UP000283387"/>
    </source>
</evidence>
<keyword evidence="7" id="KW-1185">Reference proteome</keyword>
<evidence type="ECO:0000259" key="5">
    <source>
        <dbReference type="PROSITE" id="PS51123"/>
    </source>
</evidence>
<reference evidence="6 7" key="1">
    <citation type="submission" date="2018-09" db="EMBL/GenBank/DDBJ databases">
        <title>Genomic Encyclopedia of Archaeal and Bacterial Type Strains, Phase II (KMG-II): from individual species to whole genera.</title>
        <authorList>
            <person name="Goeker M."/>
        </authorList>
    </citation>
    <scope>NUCLEOTIDE SEQUENCE [LARGE SCALE GENOMIC DNA]</scope>
    <source>
        <strain evidence="6 7">DSM 27148</strain>
    </source>
</reference>
<dbReference type="InterPro" id="IPR036737">
    <property type="entry name" value="OmpA-like_sf"/>
</dbReference>
<dbReference type="PROSITE" id="PS51123">
    <property type="entry name" value="OMPA_2"/>
    <property type="match status" value="1"/>
</dbReference>
<evidence type="ECO:0000313" key="6">
    <source>
        <dbReference type="EMBL" id="RKD91850.1"/>
    </source>
</evidence>
<dbReference type="Gene3D" id="3.30.1330.60">
    <property type="entry name" value="OmpA-like domain"/>
    <property type="match status" value="1"/>
</dbReference>
<proteinExistence type="predicted"/>
<dbReference type="PRINTS" id="PR01021">
    <property type="entry name" value="OMPADOMAIN"/>
</dbReference>
<evidence type="ECO:0000256" key="4">
    <source>
        <dbReference type="PROSITE-ProRule" id="PRU00473"/>
    </source>
</evidence>
<keyword evidence="2 4" id="KW-0472">Membrane</keyword>
<dbReference type="GO" id="GO:0009279">
    <property type="term" value="C:cell outer membrane"/>
    <property type="evidence" value="ECO:0007669"/>
    <property type="project" value="UniProtKB-SubCell"/>
</dbReference>
<dbReference type="Gene3D" id="1.25.40.10">
    <property type="entry name" value="Tetratricopeptide repeat domain"/>
    <property type="match status" value="1"/>
</dbReference>
<dbReference type="Proteomes" id="UP000283387">
    <property type="component" value="Unassembled WGS sequence"/>
</dbReference>
<dbReference type="Gene3D" id="2.120.10.30">
    <property type="entry name" value="TolB, C-terminal domain"/>
    <property type="match status" value="1"/>
</dbReference>
<dbReference type="AlphaFoldDB" id="A0A419W8T3"/>
<dbReference type="PANTHER" id="PTHR30329:SF21">
    <property type="entry name" value="LIPOPROTEIN YIAD-RELATED"/>
    <property type="match status" value="1"/>
</dbReference>
<dbReference type="Pfam" id="PF07676">
    <property type="entry name" value="PD40"/>
    <property type="match status" value="2"/>
</dbReference>
<evidence type="ECO:0000256" key="2">
    <source>
        <dbReference type="ARBA" id="ARBA00023136"/>
    </source>
</evidence>
<accession>A0A419W8T3</accession>
<dbReference type="InterPro" id="IPR050330">
    <property type="entry name" value="Bact_OuterMem_StrucFunc"/>
</dbReference>
<dbReference type="InterPro" id="IPR011990">
    <property type="entry name" value="TPR-like_helical_dom_sf"/>
</dbReference>
<dbReference type="SUPFAM" id="SSF48452">
    <property type="entry name" value="TPR-like"/>
    <property type="match status" value="1"/>
</dbReference>
<dbReference type="SUPFAM" id="SSF82171">
    <property type="entry name" value="DPP6 N-terminal domain-like"/>
    <property type="match status" value="1"/>
</dbReference>
<organism evidence="6 7">
    <name type="scientific">Mangrovibacterium diazotrophicum</name>
    <dbReference type="NCBI Taxonomy" id="1261403"/>
    <lineage>
        <taxon>Bacteria</taxon>
        <taxon>Pseudomonadati</taxon>
        <taxon>Bacteroidota</taxon>
        <taxon>Bacteroidia</taxon>
        <taxon>Marinilabiliales</taxon>
        <taxon>Prolixibacteraceae</taxon>
        <taxon>Mangrovibacterium</taxon>
    </lineage>
</organism>
<sequence>MQFLQCKFMGIRFVLGKLGILTCILICLSVASFAQTGKMKRADLYYQDESYYKALRLYEDVFKKDRNNNEALRRMADAAYKAGENDLALRYYKRLIQRDKAEPADLLGYAKALRKDANYEEAAYWLMEYRDLQNDSLGQNFEDQLAHIEQLLQDSVNYTIRPSNVNTHLSELGPVVYGDKLIFCSAGRRSGTKRKSYGEEEPYLKIFASQILPDGQLGTPEVYAPNLRTKAHDGPLAIASEAGKMFVTQNQKFRGVHLDPNKIVQLKIQQASLQDGDWKPSAEFPFNSKKYSVAHPAVNADGRILVFASNQDGGYGLTDLYISYFDRGNWTTPRNLGPLVNTSESELFPYLANDSTLYFSSSGLEGLGGLDLFRADLKDGKVVRVKNLGAPINSSYDDFSMAFTVYDEEGYFASNRGGKRNDDLYYFERNIVPLPVRVIVQDSDSKEKVKLAQVIAVDVNGDTIATSLTGVDGSATLTLNRGEAYSLRVSRRSYFESRMDLVCEKADQVEIDMQADLQAEGDGVRPLYMDMEDGEPIQVLEVYAVHYDLAKWTIRDDAYDILNPIIDVLAENPDLEVRIESHADSRGRRESNNILSDKRAKVIDNYFISRYIRPERIRYKGFGESRLLNICYDGVKCSEEEHAVNRRSIIKVIRKGPYHEMRLKRAAFYF</sequence>
<comment type="subcellular location">
    <subcellularLocation>
        <location evidence="1">Cell outer membrane</location>
    </subcellularLocation>
</comment>
<comment type="caution">
    <text evidence="6">The sequence shown here is derived from an EMBL/GenBank/DDBJ whole genome shotgun (WGS) entry which is preliminary data.</text>
</comment>